<sequence length="184" mass="21002">MDNAEDFGFITGQKVNLVPLNSNHVDLYFKWNNDSRVRKYLGNVIPIPLEEIKKSIGNPKTNYVGFEVWHKADKKPIGYVHVDGINWMRRKASIGALIGEVEYWGKGLATEVTKLIVDYCFGELNLNKIASLIYEPNKASQKCVERVGFTLEATIGDAGYSGGVYFADLYYSYYRKDWDLKNQK</sequence>
<dbReference type="Proteomes" id="UP001208689">
    <property type="component" value="Chromosome"/>
</dbReference>
<proteinExistence type="predicted"/>
<feature type="domain" description="N-acetyltransferase" evidence="1">
    <location>
        <begin position="15"/>
        <end position="176"/>
    </location>
</feature>
<dbReference type="InterPro" id="IPR016181">
    <property type="entry name" value="Acyl_CoA_acyltransferase"/>
</dbReference>
<gene>
    <name evidence="2" type="ORF">NEF87_001560</name>
</gene>
<reference evidence="2" key="1">
    <citation type="submission" date="2022-09" db="EMBL/GenBank/DDBJ databases">
        <title>Actin cytoskeleton and complex cell architecture in an #Asgard archaeon.</title>
        <authorList>
            <person name="Ponce Toledo R.I."/>
            <person name="Schleper C."/>
            <person name="Rodrigues Oliveira T."/>
            <person name="Wollweber F."/>
            <person name="Xu J."/>
            <person name="Rittmann S."/>
            <person name="Klingl A."/>
            <person name="Pilhofer M."/>
        </authorList>
    </citation>
    <scope>NUCLEOTIDE SEQUENCE</scope>
    <source>
        <strain evidence="2">B-35</strain>
    </source>
</reference>
<organism evidence="2 3">
    <name type="scientific">Candidatus Lokiarchaeum ossiferum</name>
    <dbReference type="NCBI Taxonomy" id="2951803"/>
    <lineage>
        <taxon>Archaea</taxon>
        <taxon>Promethearchaeati</taxon>
        <taxon>Promethearchaeota</taxon>
        <taxon>Promethearchaeia</taxon>
        <taxon>Promethearchaeales</taxon>
        <taxon>Promethearchaeaceae</taxon>
        <taxon>Candidatus Lokiarchaeum</taxon>
    </lineage>
</organism>
<dbReference type="Gene3D" id="3.40.630.30">
    <property type="match status" value="1"/>
</dbReference>
<dbReference type="InterPro" id="IPR000182">
    <property type="entry name" value="GNAT_dom"/>
</dbReference>
<accession>A0ABY6HPD4</accession>
<dbReference type="Pfam" id="PF13302">
    <property type="entry name" value="Acetyltransf_3"/>
    <property type="match status" value="1"/>
</dbReference>
<dbReference type="PANTHER" id="PTHR43415:SF3">
    <property type="entry name" value="GNAT-FAMILY ACETYLTRANSFERASE"/>
    <property type="match status" value="1"/>
</dbReference>
<evidence type="ECO:0000259" key="1">
    <source>
        <dbReference type="PROSITE" id="PS51186"/>
    </source>
</evidence>
<keyword evidence="3" id="KW-1185">Reference proteome</keyword>
<name>A0ABY6HPD4_9ARCH</name>
<evidence type="ECO:0000313" key="2">
    <source>
        <dbReference type="EMBL" id="UYP45275.1"/>
    </source>
</evidence>
<dbReference type="SUPFAM" id="SSF55729">
    <property type="entry name" value="Acyl-CoA N-acyltransferases (Nat)"/>
    <property type="match status" value="1"/>
</dbReference>
<evidence type="ECO:0000313" key="3">
    <source>
        <dbReference type="Proteomes" id="UP001208689"/>
    </source>
</evidence>
<dbReference type="PROSITE" id="PS51186">
    <property type="entry name" value="GNAT"/>
    <property type="match status" value="1"/>
</dbReference>
<protein>
    <recommendedName>
        <fullName evidence="1">N-acetyltransferase domain-containing protein</fullName>
    </recommendedName>
</protein>
<dbReference type="EMBL" id="CP104013">
    <property type="protein sequence ID" value="UYP45275.1"/>
    <property type="molecule type" value="Genomic_DNA"/>
</dbReference>
<dbReference type="PANTHER" id="PTHR43415">
    <property type="entry name" value="SPERMIDINE N(1)-ACETYLTRANSFERASE"/>
    <property type="match status" value="1"/>
</dbReference>